<evidence type="ECO:0000256" key="2">
    <source>
        <dbReference type="SAM" id="MobiDB-lite"/>
    </source>
</evidence>
<evidence type="ECO:0000313" key="3">
    <source>
        <dbReference type="EMBL" id="KGJ88278.1"/>
    </source>
</evidence>
<dbReference type="AlphaFoldDB" id="A0A099KF80"/>
<evidence type="ECO:0000313" key="4">
    <source>
        <dbReference type="Proteomes" id="UP000029843"/>
    </source>
</evidence>
<feature type="compositionally biased region" description="Basic residues" evidence="2">
    <location>
        <begin position="9"/>
        <end position="23"/>
    </location>
</feature>
<evidence type="ECO:0000256" key="1">
    <source>
        <dbReference type="SAM" id="Coils"/>
    </source>
</evidence>
<sequence length="162" mass="18544">MATLTKDQKRAKKKKSSQKKLITKQHEENKKSNLSIAVTNNLPERKNPSTKVKPDYKTLVSDFSGSMEQWDELVLKTHNAFGYGFEYDDLADAIIEKIITVLPSSVDVINAQKGKSLEDIVKQLEEKYENLLINMLSIVDKQTSAYWRGELEEEDLLDYGFV</sequence>
<comment type="caution">
    <text evidence="3">The sequence shown here is derived from an EMBL/GenBank/DDBJ whole genome shotgun (WGS) entry which is preliminary data.</text>
</comment>
<protein>
    <submittedName>
        <fullName evidence="3">Uncharacterized protein</fullName>
    </submittedName>
</protein>
<accession>A0A099KF80</accession>
<organism evidence="3 4">
    <name type="scientific">Colwellia psychrerythraea</name>
    <name type="common">Vibrio psychroerythus</name>
    <dbReference type="NCBI Taxonomy" id="28229"/>
    <lineage>
        <taxon>Bacteria</taxon>
        <taxon>Pseudomonadati</taxon>
        <taxon>Pseudomonadota</taxon>
        <taxon>Gammaproteobacteria</taxon>
        <taxon>Alteromonadales</taxon>
        <taxon>Colwelliaceae</taxon>
        <taxon>Colwellia</taxon>
    </lineage>
</organism>
<feature type="coiled-coil region" evidence="1">
    <location>
        <begin position="114"/>
        <end position="141"/>
    </location>
</feature>
<dbReference type="PATRIC" id="fig|28229.4.peg.3452"/>
<gene>
    <name evidence="3" type="ORF">ND2E_4114</name>
</gene>
<name>A0A099KF80_COLPS</name>
<keyword evidence="1" id="KW-0175">Coiled coil</keyword>
<dbReference type="EMBL" id="JQED01000047">
    <property type="protein sequence ID" value="KGJ88278.1"/>
    <property type="molecule type" value="Genomic_DNA"/>
</dbReference>
<reference evidence="3 4" key="1">
    <citation type="submission" date="2014-08" db="EMBL/GenBank/DDBJ databases">
        <title>Genomic and Phenotypic Diversity of Colwellia psychrerythraea strains from Disparate Marine Basins.</title>
        <authorList>
            <person name="Techtmann S.M."/>
            <person name="Stelling S.C."/>
            <person name="Utturkar S.M."/>
            <person name="Alshibli N."/>
            <person name="Harris A."/>
            <person name="Brown S.D."/>
            <person name="Hazen T.C."/>
        </authorList>
    </citation>
    <scope>NUCLEOTIDE SEQUENCE [LARGE SCALE GENOMIC DNA]</scope>
    <source>
        <strain evidence="3 4">ND2E</strain>
    </source>
</reference>
<proteinExistence type="predicted"/>
<dbReference type="RefSeq" id="WP_033095110.1">
    <property type="nucleotide sequence ID" value="NZ_JQED01000047.1"/>
</dbReference>
<feature type="compositionally biased region" description="Polar residues" evidence="2">
    <location>
        <begin position="32"/>
        <end position="42"/>
    </location>
</feature>
<dbReference type="Proteomes" id="UP000029843">
    <property type="component" value="Unassembled WGS sequence"/>
</dbReference>
<feature type="region of interest" description="Disordered" evidence="2">
    <location>
        <begin position="1"/>
        <end position="51"/>
    </location>
</feature>